<keyword evidence="4" id="KW-1185">Reference proteome</keyword>
<evidence type="ECO:0000259" key="2">
    <source>
        <dbReference type="Pfam" id="PF16321"/>
    </source>
</evidence>
<dbReference type="GO" id="GO:0043024">
    <property type="term" value="F:ribosomal small subunit binding"/>
    <property type="evidence" value="ECO:0007669"/>
    <property type="project" value="TreeGrafter"/>
</dbReference>
<dbReference type="EMBL" id="FQXN01000002">
    <property type="protein sequence ID" value="SHH29483.1"/>
    <property type="molecule type" value="Genomic_DNA"/>
</dbReference>
<keyword evidence="3" id="KW-0689">Ribosomal protein</keyword>
<dbReference type="RefSeq" id="WP_073072053.1">
    <property type="nucleotide sequence ID" value="NZ_FQXN01000002.1"/>
</dbReference>
<dbReference type="InterPro" id="IPR038416">
    <property type="entry name" value="Ribosom_S30AE_C_sf"/>
</dbReference>
<name>A0A1M5RUH4_9BACT</name>
<evidence type="ECO:0000313" key="3">
    <source>
        <dbReference type="EMBL" id="SHH29483.1"/>
    </source>
</evidence>
<dbReference type="Proteomes" id="UP000242592">
    <property type="component" value="Unassembled WGS sequence"/>
</dbReference>
<dbReference type="Pfam" id="PF02482">
    <property type="entry name" value="Ribosomal_S30AE"/>
    <property type="match status" value="1"/>
</dbReference>
<dbReference type="Gene3D" id="3.30.160.100">
    <property type="entry name" value="Ribosome hibernation promotion factor-like"/>
    <property type="match status" value="1"/>
</dbReference>
<dbReference type="GO" id="GO:0022627">
    <property type="term" value="C:cytosolic small ribosomal subunit"/>
    <property type="evidence" value="ECO:0007669"/>
    <property type="project" value="TreeGrafter"/>
</dbReference>
<dbReference type="InterPro" id="IPR003489">
    <property type="entry name" value="RHF/RaiA"/>
</dbReference>
<evidence type="ECO:0000256" key="1">
    <source>
        <dbReference type="ARBA" id="ARBA00022845"/>
    </source>
</evidence>
<evidence type="ECO:0000313" key="4">
    <source>
        <dbReference type="Proteomes" id="UP000242592"/>
    </source>
</evidence>
<dbReference type="InterPro" id="IPR050574">
    <property type="entry name" value="HPF/YfiA_ribosome-assoc"/>
</dbReference>
<keyword evidence="1" id="KW-0810">Translation regulation</keyword>
<dbReference type="Gene3D" id="3.30.505.50">
    <property type="entry name" value="Sigma 54 modulation/S30EA ribosomal protein, C-terminal domain"/>
    <property type="match status" value="1"/>
</dbReference>
<feature type="domain" description="Sigma 54 modulation/S30EA ribosomal protein C-terminal" evidence="2">
    <location>
        <begin position="117"/>
        <end position="168"/>
    </location>
</feature>
<reference evidence="4" key="1">
    <citation type="submission" date="2016-11" db="EMBL/GenBank/DDBJ databases">
        <authorList>
            <person name="Varghese N."/>
            <person name="Submissions S."/>
        </authorList>
    </citation>
    <scope>NUCLEOTIDE SEQUENCE [LARGE SCALE GENOMIC DNA]</scope>
    <source>
        <strain evidence="4">DSM 15807</strain>
    </source>
</reference>
<organism evidence="3 4">
    <name type="scientific">Thermosipho atlanticus DSM 15807</name>
    <dbReference type="NCBI Taxonomy" id="1123380"/>
    <lineage>
        <taxon>Bacteria</taxon>
        <taxon>Thermotogati</taxon>
        <taxon>Thermotogota</taxon>
        <taxon>Thermotogae</taxon>
        <taxon>Thermotogales</taxon>
        <taxon>Fervidobacteriaceae</taxon>
        <taxon>Thermosipho</taxon>
    </lineage>
</organism>
<dbReference type="AlphaFoldDB" id="A0A1M5RUH4"/>
<sequence length="176" mass="20761">MDYRISVKGFDFTNAMKNYLEKRLEKIDRFLEDNAHIEIKFEKDAVNFVGKFMIHYLGKDIIVTESDTDIYVVIDKLSDSFEKKLKREKDYVRPSHKANVKGLGETFADEMPEEELNEKIVAVKRVNLMITSIDEAIAQMEIMKHEFFVFRNMDTNEINMLIKGRDGKLVLYEFEE</sequence>
<dbReference type="NCBIfam" id="TIGR00741">
    <property type="entry name" value="yfiA"/>
    <property type="match status" value="1"/>
</dbReference>
<dbReference type="Pfam" id="PF16321">
    <property type="entry name" value="Ribosom_S30AE_C"/>
    <property type="match status" value="1"/>
</dbReference>
<gene>
    <name evidence="3" type="ORF">SAMN02745199_0609</name>
</gene>
<dbReference type="PANTHER" id="PTHR33231:SF1">
    <property type="entry name" value="30S RIBOSOMAL PROTEIN"/>
    <property type="match status" value="1"/>
</dbReference>
<dbReference type="OrthoDB" id="9794975at2"/>
<dbReference type="InterPro" id="IPR032528">
    <property type="entry name" value="Ribosom_S30AE_C"/>
</dbReference>
<dbReference type="GO" id="GO:0045900">
    <property type="term" value="P:negative regulation of translational elongation"/>
    <property type="evidence" value="ECO:0007669"/>
    <property type="project" value="TreeGrafter"/>
</dbReference>
<dbReference type="SUPFAM" id="SSF69754">
    <property type="entry name" value="Ribosome binding protein Y (YfiA homologue)"/>
    <property type="match status" value="1"/>
</dbReference>
<proteinExistence type="predicted"/>
<protein>
    <submittedName>
        <fullName evidence="3">SSU ribosomal protein S30P/sigma 54 modulation protein</fullName>
    </submittedName>
</protein>
<dbReference type="PANTHER" id="PTHR33231">
    <property type="entry name" value="30S RIBOSOMAL PROTEIN"/>
    <property type="match status" value="1"/>
</dbReference>
<dbReference type="InterPro" id="IPR036567">
    <property type="entry name" value="RHF-like"/>
</dbReference>
<dbReference type="STRING" id="1123380.SAMN02745199_0609"/>
<accession>A0A1M5RUH4</accession>
<keyword evidence="3" id="KW-0687">Ribonucleoprotein</keyword>